<dbReference type="Proteomes" id="UP000663855">
    <property type="component" value="Unassembled WGS sequence"/>
</dbReference>
<dbReference type="EMBL" id="CAJOBH010005490">
    <property type="protein sequence ID" value="CAF4026073.1"/>
    <property type="molecule type" value="Genomic_DNA"/>
</dbReference>
<reference evidence="4" key="1">
    <citation type="submission" date="2021-02" db="EMBL/GenBank/DDBJ databases">
        <authorList>
            <person name="Nowell W R."/>
        </authorList>
    </citation>
    <scope>NUCLEOTIDE SEQUENCE</scope>
</reference>
<gene>
    <name evidence="5" type="ORF">BYL167_LOCUS15060</name>
    <name evidence="2" type="ORF">CJN711_LOCUS16275</name>
    <name evidence="6" type="ORF">GIL414_LOCUS37183</name>
    <name evidence="3" type="ORF">KQP761_LOCUS12602</name>
    <name evidence="4" type="ORF">MBJ925_LOCUS5515</name>
    <name evidence="7" type="ORF">SMN809_LOCUS37739</name>
</gene>
<dbReference type="EMBL" id="CAJOBJ010094744">
    <property type="protein sequence ID" value="CAF4559409.1"/>
    <property type="molecule type" value="Genomic_DNA"/>
</dbReference>
<evidence type="ECO:0000313" key="3">
    <source>
        <dbReference type="EMBL" id="CAF1462400.1"/>
    </source>
</evidence>
<name>A0A816LLC4_9BILA</name>
<organism evidence="4 8">
    <name type="scientific">Rotaria magnacalcarata</name>
    <dbReference type="NCBI Taxonomy" id="392030"/>
    <lineage>
        <taxon>Eukaryota</taxon>
        <taxon>Metazoa</taxon>
        <taxon>Spiralia</taxon>
        <taxon>Gnathifera</taxon>
        <taxon>Rotifera</taxon>
        <taxon>Eurotatoria</taxon>
        <taxon>Bdelloidea</taxon>
        <taxon>Philodinida</taxon>
        <taxon>Philodinidae</taxon>
        <taxon>Rotaria</taxon>
    </lineage>
</organism>
<sequence>MNNASKLNSRSLAFSEYDPIEKNTKYGSSFRRSLYPRPPPSTPRTDPSLDLVYPFINSRRKNPLTRSVLMESASHRSGFLPHDYRLENTLASIRRQRLEIKSNPKRSASTSRVSTRASPRLDVFGNLTSKMSKLAEQRLILREKANKNKQNPSLVFDKHDRSLIVSDGDFATDIPNAIETLLQSSTFKPTMELNLFEVLKRERLQQSRYRLLPINRAPNA</sequence>
<dbReference type="EMBL" id="CAJOBI010096581">
    <property type="protein sequence ID" value="CAF4568020.1"/>
    <property type="molecule type" value="Genomic_DNA"/>
</dbReference>
<accession>A0A816LLC4</accession>
<evidence type="ECO:0000313" key="8">
    <source>
        <dbReference type="Proteomes" id="UP000663824"/>
    </source>
</evidence>
<evidence type="ECO:0000313" key="4">
    <source>
        <dbReference type="EMBL" id="CAF1943217.1"/>
    </source>
</evidence>
<dbReference type="Proteomes" id="UP000681720">
    <property type="component" value="Unassembled WGS sequence"/>
</dbReference>
<dbReference type="EMBL" id="CAJNOV010007495">
    <property type="protein sequence ID" value="CAF1286965.1"/>
    <property type="molecule type" value="Genomic_DNA"/>
</dbReference>
<comment type="caution">
    <text evidence="4">The sequence shown here is derived from an EMBL/GenBank/DDBJ whole genome shotgun (WGS) entry which is preliminary data.</text>
</comment>
<evidence type="ECO:0000313" key="6">
    <source>
        <dbReference type="EMBL" id="CAF4559409.1"/>
    </source>
</evidence>
<dbReference type="Proteomes" id="UP000681967">
    <property type="component" value="Unassembled WGS sequence"/>
</dbReference>
<dbReference type="AlphaFoldDB" id="A0A816LLC4"/>
<dbReference type="EMBL" id="CAJNRE010001424">
    <property type="protein sequence ID" value="CAF1943217.1"/>
    <property type="molecule type" value="Genomic_DNA"/>
</dbReference>
<dbReference type="Proteomes" id="UP000663834">
    <property type="component" value="Unassembled WGS sequence"/>
</dbReference>
<evidence type="ECO:0000313" key="2">
    <source>
        <dbReference type="EMBL" id="CAF1286965.1"/>
    </source>
</evidence>
<dbReference type="EMBL" id="CAJNOW010005754">
    <property type="protein sequence ID" value="CAF1462400.1"/>
    <property type="molecule type" value="Genomic_DNA"/>
</dbReference>
<dbReference type="Proteomes" id="UP000676336">
    <property type="component" value="Unassembled WGS sequence"/>
</dbReference>
<protein>
    <submittedName>
        <fullName evidence="4">Uncharacterized protein</fullName>
    </submittedName>
</protein>
<proteinExistence type="predicted"/>
<evidence type="ECO:0000313" key="5">
    <source>
        <dbReference type="EMBL" id="CAF4026073.1"/>
    </source>
</evidence>
<dbReference type="Proteomes" id="UP000663824">
    <property type="component" value="Unassembled WGS sequence"/>
</dbReference>
<evidence type="ECO:0000256" key="1">
    <source>
        <dbReference type="SAM" id="MobiDB-lite"/>
    </source>
</evidence>
<feature type="region of interest" description="Disordered" evidence="1">
    <location>
        <begin position="29"/>
        <end position="49"/>
    </location>
</feature>
<evidence type="ECO:0000313" key="7">
    <source>
        <dbReference type="EMBL" id="CAF4568020.1"/>
    </source>
</evidence>
<dbReference type="OrthoDB" id="10039214at2759"/>